<evidence type="ECO:0000313" key="3">
    <source>
        <dbReference type="Proteomes" id="UP000298438"/>
    </source>
</evidence>
<comment type="caution">
    <text evidence="2">The sequence shown here is derived from an EMBL/GenBank/DDBJ whole genome shotgun (WGS) entry which is preliminary data.</text>
</comment>
<organism evidence="2 3">
    <name type="scientific">Zemynaea arenosa</name>
    <dbReference type="NCBI Taxonomy" id="2561931"/>
    <lineage>
        <taxon>Bacteria</taxon>
        <taxon>Pseudomonadati</taxon>
        <taxon>Pseudomonadota</taxon>
        <taxon>Betaproteobacteria</taxon>
        <taxon>Burkholderiales</taxon>
        <taxon>Oxalobacteraceae</taxon>
        <taxon>Telluria group</taxon>
        <taxon>Zemynaea</taxon>
    </lineage>
</organism>
<keyword evidence="3" id="KW-1185">Reference proteome</keyword>
<dbReference type="GO" id="GO:0032259">
    <property type="term" value="P:methylation"/>
    <property type="evidence" value="ECO:0007669"/>
    <property type="project" value="UniProtKB-KW"/>
</dbReference>
<dbReference type="Gene3D" id="3.40.50.150">
    <property type="entry name" value="Vaccinia Virus protein VP39"/>
    <property type="match status" value="1"/>
</dbReference>
<accession>A0A4Y9SBK6</accession>
<dbReference type="OrthoDB" id="6006151at2"/>
<dbReference type="EMBL" id="SPVF01000145">
    <property type="protein sequence ID" value="TFW19568.1"/>
    <property type="molecule type" value="Genomic_DNA"/>
</dbReference>
<feature type="domain" description="Methyltransferase" evidence="1">
    <location>
        <begin position="46"/>
        <end position="135"/>
    </location>
</feature>
<dbReference type="InterPro" id="IPR041698">
    <property type="entry name" value="Methyltransf_25"/>
</dbReference>
<protein>
    <submittedName>
        <fullName evidence="2">Class I SAM-dependent methyltransferase</fullName>
    </submittedName>
</protein>
<sequence>MSNDTLAAYYNDIAAEYDRLHAYPEREDELGGLQDAVADLFAGHMVLELGCGTGFWTETLAYVAASIMAIDTSAAMLAVARARGLDSAVVTFAQGDALALADTPGEYSACFIGGWWSHLPKEQQDKYLKQLRARLGADALLCIVDDAYVEGESLPIARTDMETNTWQIVTGPSGQRYEILKNYPADSSLRKRFAAHVKELRIKRTEHYWMLTGRLK</sequence>
<proteinExistence type="predicted"/>
<dbReference type="AlphaFoldDB" id="A0A4Y9SBK6"/>
<evidence type="ECO:0000313" key="2">
    <source>
        <dbReference type="EMBL" id="TFW19568.1"/>
    </source>
</evidence>
<dbReference type="GO" id="GO:0010420">
    <property type="term" value="F:polyprenyldihydroxybenzoate methyltransferase activity"/>
    <property type="evidence" value="ECO:0007669"/>
    <property type="project" value="TreeGrafter"/>
</dbReference>
<dbReference type="PANTHER" id="PTHR43464">
    <property type="entry name" value="METHYLTRANSFERASE"/>
    <property type="match status" value="1"/>
</dbReference>
<reference evidence="2 3" key="1">
    <citation type="submission" date="2019-03" db="EMBL/GenBank/DDBJ databases">
        <title>Draft Genome Sequence of Massilia arenosa sp. nov., a Novel Massilia Species Isolated from a Sandy-loam Maize Soil.</title>
        <authorList>
            <person name="Raths R."/>
            <person name="Peta V."/>
            <person name="Bucking H."/>
        </authorList>
    </citation>
    <scope>NUCLEOTIDE SEQUENCE [LARGE SCALE GENOMIC DNA]</scope>
    <source>
        <strain evidence="2 3">MC02</strain>
    </source>
</reference>
<keyword evidence="2" id="KW-0489">Methyltransferase</keyword>
<dbReference type="InterPro" id="IPR029063">
    <property type="entry name" value="SAM-dependent_MTases_sf"/>
</dbReference>
<dbReference type="RefSeq" id="WP_135207387.1">
    <property type="nucleotide sequence ID" value="NZ_SPVF01000145.1"/>
</dbReference>
<dbReference type="SUPFAM" id="SSF53335">
    <property type="entry name" value="S-adenosyl-L-methionine-dependent methyltransferases"/>
    <property type="match status" value="1"/>
</dbReference>
<gene>
    <name evidence="2" type="ORF">E4L96_11625</name>
</gene>
<dbReference type="CDD" id="cd02440">
    <property type="entry name" value="AdoMet_MTases"/>
    <property type="match status" value="1"/>
</dbReference>
<evidence type="ECO:0000259" key="1">
    <source>
        <dbReference type="Pfam" id="PF13649"/>
    </source>
</evidence>
<dbReference type="PANTHER" id="PTHR43464:SF23">
    <property type="entry name" value="JUVENILE HORMONE ACID O-METHYLTRANSFERASE"/>
    <property type="match status" value="1"/>
</dbReference>
<dbReference type="Pfam" id="PF13649">
    <property type="entry name" value="Methyltransf_25"/>
    <property type="match status" value="1"/>
</dbReference>
<dbReference type="Proteomes" id="UP000298438">
    <property type="component" value="Unassembled WGS sequence"/>
</dbReference>
<name>A0A4Y9SBK6_9BURK</name>
<keyword evidence="2" id="KW-0808">Transferase</keyword>